<dbReference type="AlphaFoldDB" id="A0AAD4SPT5"/>
<proteinExistence type="inferred from homology"/>
<protein>
    <submittedName>
        <fullName evidence="8">Uncharacterized protein</fullName>
    </submittedName>
</protein>
<gene>
    <name evidence="8" type="ORF">MKW98_021325</name>
</gene>
<sequence length="331" mass="38333">MRNNKSDESDIETPLLGGATATIDNDDSLKNPCFNWLFESVFRNMKTLILSAQGGQSEEFLESLPKNVRKRVEVLQTIQGQHDKLKAKFFEERAALEAKYQKLYAPLYNNRFDIFNGVVEVGVSGEAIVDKNGDTYIDIAIEEKKDEKGVPNFWLTAMNTNAVLADEIQERDEGAPKYLKDIKWCRVKNLKGFKLEFFFDPNPYFKNTVLTKIYDMVDEDEPILDKVIGTEIEWLPGKNLTQKVLKKVPRKGYKNTKPITKNVKCESFFNFFNPPQVPDNFSYGSFFNFYDDETDEDLEDQMEHDYDLGTTIRDTIIPHAVLWFTEEVEYI</sequence>
<evidence type="ECO:0000313" key="9">
    <source>
        <dbReference type="Proteomes" id="UP001202328"/>
    </source>
</evidence>
<accession>A0AAD4SPT5</accession>
<dbReference type="PANTHER" id="PTHR11875">
    <property type="entry name" value="TESTIS-SPECIFIC Y-ENCODED PROTEIN"/>
    <property type="match status" value="1"/>
</dbReference>
<evidence type="ECO:0000313" key="8">
    <source>
        <dbReference type="EMBL" id="KAI3917563.1"/>
    </source>
</evidence>
<dbReference type="GO" id="GO:0000724">
    <property type="term" value="P:double-strand break repair via homologous recombination"/>
    <property type="evidence" value="ECO:0007669"/>
    <property type="project" value="UniProtKB-ARBA"/>
</dbReference>
<organism evidence="8 9">
    <name type="scientific">Papaver atlanticum</name>
    <dbReference type="NCBI Taxonomy" id="357466"/>
    <lineage>
        <taxon>Eukaryota</taxon>
        <taxon>Viridiplantae</taxon>
        <taxon>Streptophyta</taxon>
        <taxon>Embryophyta</taxon>
        <taxon>Tracheophyta</taxon>
        <taxon>Spermatophyta</taxon>
        <taxon>Magnoliopsida</taxon>
        <taxon>Ranunculales</taxon>
        <taxon>Papaveraceae</taxon>
        <taxon>Papaveroideae</taxon>
        <taxon>Papaver</taxon>
    </lineage>
</organism>
<dbReference type="InterPro" id="IPR037231">
    <property type="entry name" value="NAP-like_sf"/>
</dbReference>
<dbReference type="FunFam" id="3.30.1120.90:FF:000005">
    <property type="entry name" value="Nucleosome assembly protein11"/>
    <property type="match status" value="1"/>
</dbReference>
<dbReference type="GO" id="GO:0005634">
    <property type="term" value="C:nucleus"/>
    <property type="evidence" value="ECO:0007669"/>
    <property type="project" value="UniProtKB-SubCell"/>
</dbReference>
<keyword evidence="6" id="KW-0539">Nucleus</keyword>
<reference evidence="8" key="1">
    <citation type="submission" date="2022-04" db="EMBL/GenBank/DDBJ databases">
        <title>A functionally conserved STORR gene fusion in Papaver species that diverged 16.8 million years ago.</title>
        <authorList>
            <person name="Catania T."/>
        </authorList>
    </citation>
    <scope>NUCLEOTIDE SEQUENCE</scope>
    <source>
        <strain evidence="8">S-188037</strain>
    </source>
</reference>
<dbReference type="Pfam" id="PF00956">
    <property type="entry name" value="NAP"/>
    <property type="match status" value="1"/>
</dbReference>
<comment type="caution">
    <text evidence="8">The sequence shown here is derived from an EMBL/GenBank/DDBJ whole genome shotgun (WGS) entry which is preliminary data.</text>
</comment>
<evidence type="ECO:0000256" key="1">
    <source>
        <dbReference type="ARBA" id="ARBA00004123"/>
    </source>
</evidence>
<dbReference type="GO" id="GO:0005737">
    <property type="term" value="C:cytoplasm"/>
    <property type="evidence" value="ECO:0007669"/>
    <property type="project" value="UniProtKB-SubCell"/>
</dbReference>
<dbReference type="GO" id="GO:0042393">
    <property type="term" value="F:histone binding"/>
    <property type="evidence" value="ECO:0007669"/>
    <property type="project" value="UniProtKB-ARBA"/>
</dbReference>
<evidence type="ECO:0000256" key="7">
    <source>
        <dbReference type="RuleBase" id="RU003876"/>
    </source>
</evidence>
<dbReference type="InterPro" id="IPR002164">
    <property type="entry name" value="NAP_family"/>
</dbReference>
<dbReference type="GO" id="GO:0006334">
    <property type="term" value="P:nucleosome assembly"/>
    <property type="evidence" value="ECO:0007669"/>
    <property type="project" value="InterPro"/>
</dbReference>
<keyword evidence="5" id="KW-0143">Chaperone</keyword>
<comment type="similarity">
    <text evidence="3 7">Belongs to the nucleosome assembly protein (NAP) family.</text>
</comment>
<dbReference type="Gene3D" id="1.20.5.1500">
    <property type="match status" value="1"/>
</dbReference>
<evidence type="ECO:0000256" key="2">
    <source>
        <dbReference type="ARBA" id="ARBA00004496"/>
    </source>
</evidence>
<evidence type="ECO:0000256" key="6">
    <source>
        <dbReference type="ARBA" id="ARBA00023242"/>
    </source>
</evidence>
<keyword evidence="9" id="KW-1185">Reference proteome</keyword>
<evidence type="ECO:0000256" key="5">
    <source>
        <dbReference type="ARBA" id="ARBA00023186"/>
    </source>
</evidence>
<dbReference type="SUPFAM" id="SSF143113">
    <property type="entry name" value="NAP-like"/>
    <property type="match status" value="1"/>
</dbReference>
<name>A0AAD4SPT5_9MAGN</name>
<comment type="subcellular location">
    <subcellularLocation>
        <location evidence="2">Cytoplasm</location>
    </subcellularLocation>
    <subcellularLocation>
        <location evidence="1">Nucleus</location>
    </subcellularLocation>
</comment>
<dbReference type="Proteomes" id="UP001202328">
    <property type="component" value="Unassembled WGS sequence"/>
</dbReference>
<dbReference type="FunFam" id="1.20.5.1500:FF:000001">
    <property type="entry name" value="Nucleosome assembly protein 1-like 1"/>
    <property type="match status" value="1"/>
</dbReference>
<dbReference type="EMBL" id="JAJJMB010008983">
    <property type="protein sequence ID" value="KAI3917563.1"/>
    <property type="molecule type" value="Genomic_DNA"/>
</dbReference>
<keyword evidence="4" id="KW-0963">Cytoplasm</keyword>
<evidence type="ECO:0000256" key="4">
    <source>
        <dbReference type="ARBA" id="ARBA00022490"/>
    </source>
</evidence>
<dbReference type="Gene3D" id="3.30.1120.90">
    <property type="entry name" value="Nucleosome assembly protein"/>
    <property type="match status" value="1"/>
</dbReference>
<evidence type="ECO:0000256" key="3">
    <source>
        <dbReference type="ARBA" id="ARBA00009947"/>
    </source>
</evidence>